<keyword evidence="1" id="KW-0808">Transferase</keyword>
<keyword evidence="1" id="KW-0489">Methyltransferase</keyword>
<dbReference type="GO" id="GO:0032259">
    <property type="term" value="P:methylation"/>
    <property type="evidence" value="ECO:0007669"/>
    <property type="project" value="UniProtKB-KW"/>
</dbReference>
<dbReference type="EMBL" id="JAUFSA010000001">
    <property type="protein sequence ID" value="MDP7735360.1"/>
    <property type="molecule type" value="Genomic_DNA"/>
</dbReference>
<protein>
    <submittedName>
        <fullName evidence="1">Class I SAM-dependent methyltransferase</fullName>
    </submittedName>
</protein>
<dbReference type="RefSeq" id="WP_065046646.1">
    <property type="nucleotide sequence ID" value="NZ_JAUFSA010000001.1"/>
</dbReference>
<comment type="caution">
    <text evidence="1">The sequence shown here is derived from an EMBL/GenBank/DDBJ whole genome shotgun (WGS) entry which is preliminary data.</text>
</comment>
<reference evidence="1" key="1">
    <citation type="submission" date="2023-06" db="EMBL/GenBank/DDBJ databases">
        <title>Identification of two novel mycobacterium reveal diversities and complexities of Mycobacterium gordonae clade.</title>
        <authorList>
            <person name="Matsumoto Y."/>
            <person name="Nakamura S."/>
            <person name="Motooka D."/>
            <person name="Fukushima K."/>
        </authorList>
    </citation>
    <scope>NUCLEOTIDE SEQUENCE</scope>
    <source>
        <strain evidence="1">TY812</strain>
    </source>
</reference>
<evidence type="ECO:0000313" key="1">
    <source>
        <dbReference type="EMBL" id="MDP7735360.1"/>
    </source>
</evidence>
<dbReference type="Proteomes" id="UP001229081">
    <property type="component" value="Unassembled WGS sequence"/>
</dbReference>
<dbReference type="CDD" id="cd02440">
    <property type="entry name" value="AdoMet_MTases"/>
    <property type="match status" value="1"/>
</dbReference>
<sequence>MGTTAEVGSQAELGRLQSLGWEAPPRDAEGVRWLRRDGAQVSYPRDVLDNLSGGGGEGFWLDARADAVGEVLREASIKTLWDVGAGSGAMAKRLGRDGIDVLSVEPLPEGALEIAHMGAEVFCGTLHDLGLPSGSLPAVGLFDVVEHLEDPSDLLREVARVLSPTGTLVVTVPAYQWLWSAEDEALGHFRRYSTKTLRSALEESGFTVRSARYCFASLVPPAALLRTLPHRLGRRSTPDEVLERNSARLNPGAASTWARRVLALEARAARHVRLPFGLSVLAVAQRRSVP</sequence>
<dbReference type="Pfam" id="PF13489">
    <property type="entry name" value="Methyltransf_23"/>
    <property type="match status" value="1"/>
</dbReference>
<dbReference type="SUPFAM" id="SSF53335">
    <property type="entry name" value="S-adenosyl-L-methionine-dependent methyltransferases"/>
    <property type="match status" value="1"/>
</dbReference>
<dbReference type="Gene3D" id="3.40.50.150">
    <property type="entry name" value="Vaccinia Virus protein VP39"/>
    <property type="match status" value="1"/>
</dbReference>
<dbReference type="InterPro" id="IPR029063">
    <property type="entry name" value="SAM-dependent_MTases_sf"/>
</dbReference>
<name>A0A4R5WPG7_9MYCO</name>
<dbReference type="AlphaFoldDB" id="A0A4R5WPG7"/>
<organism evidence="1 2">
    <name type="scientific">Mycobacterium paragordonae</name>
    <dbReference type="NCBI Taxonomy" id="1389713"/>
    <lineage>
        <taxon>Bacteria</taxon>
        <taxon>Bacillati</taxon>
        <taxon>Actinomycetota</taxon>
        <taxon>Actinomycetes</taxon>
        <taxon>Mycobacteriales</taxon>
        <taxon>Mycobacteriaceae</taxon>
        <taxon>Mycobacterium</taxon>
    </lineage>
</organism>
<evidence type="ECO:0000313" key="2">
    <source>
        <dbReference type="Proteomes" id="UP001229081"/>
    </source>
</evidence>
<dbReference type="GO" id="GO:0008168">
    <property type="term" value="F:methyltransferase activity"/>
    <property type="evidence" value="ECO:0007669"/>
    <property type="project" value="UniProtKB-KW"/>
</dbReference>
<gene>
    <name evidence="1" type="ORF">QXL92_11465</name>
</gene>
<proteinExistence type="predicted"/>
<accession>A0A4R5WPG7</accession>